<feature type="transmembrane region" description="Helical" evidence="1">
    <location>
        <begin position="49"/>
        <end position="71"/>
    </location>
</feature>
<evidence type="ECO:0000313" key="2">
    <source>
        <dbReference type="EMBL" id="OXE45853.1"/>
    </source>
</evidence>
<dbReference type="AlphaFoldDB" id="A0A227KE94"/>
<evidence type="ECO:0000256" key="1">
    <source>
        <dbReference type="SAM" id="Phobius"/>
    </source>
</evidence>
<name>A0A227KE94_9BURK</name>
<evidence type="ECO:0000313" key="3">
    <source>
        <dbReference type="Proteomes" id="UP000214610"/>
    </source>
</evidence>
<comment type="caution">
    <text evidence="2">The sequence shown here is derived from an EMBL/GenBank/DDBJ whole genome shotgun (WGS) entry which is preliminary data.</text>
</comment>
<protein>
    <submittedName>
        <fullName evidence="2">Uncharacterized protein</fullName>
    </submittedName>
</protein>
<keyword evidence="1" id="KW-0472">Membrane</keyword>
<keyword evidence="1" id="KW-1133">Transmembrane helix</keyword>
<keyword evidence="1" id="KW-0812">Transmembrane</keyword>
<keyword evidence="3" id="KW-1185">Reference proteome</keyword>
<sequence>MPLRTSQSFVNWFSICYFACAIGMFIYLWANTPVIADLWTSLLDFAFNIMYVVIGALLWPGTLLAMLVMGFY</sequence>
<dbReference type="EMBL" id="NHMP01000007">
    <property type="protein sequence ID" value="OXE45853.1"/>
    <property type="molecule type" value="Genomic_DNA"/>
</dbReference>
<dbReference type="Proteomes" id="UP000214610">
    <property type="component" value="Unassembled WGS sequence"/>
</dbReference>
<feature type="transmembrane region" description="Helical" evidence="1">
    <location>
        <begin position="9"/>
        <end position="29"/>
    </location>
</feature>
<organism evidence="2 3">
    <name type="scientific">Turicimonas muris</name>
    <dbReference type="NCBI Taxonomy" id="1796652"/>
    <lineage>
        <taxon>Bacteria</taxon>
        <taxon>Pseudomonadati</taxon>
        <taxon>Pseudomonadota</taxon>
        <taxon>Betaproteobacteria</taxon>
        <taxon>Burkholderiales</taxon>
        <taxon>Sutterellaceae</taxon>
        <taxon>Turicimonas</taxon>
    </lineage>
</organism>
<proteinExistence type="predicted"/>
<reference evidence="3" key="1">
    <citation type="submission" date="2017-05" db="EMBL/GenBank/DDBJ databases">
        <title>Improved OligoMM genomes.</title>
        <authorList>
            <person name="Garzetti D."/>
        </authorList>
    </citation>
    <scope>NUCLEOTIDE SEQUENCE [LARGE SCALE GENOMIC DNA]</scope>
    <source>
        <strain evidence="3">YL45</strain>
    </source>
</reference>
<gene>
    <name evidence="2" type="ORF">ADH67_10230</name>
</gene>
<accession>A0A227KE94</accession>